<feature type="domain" description="FAD dependent oxidoreductase" evidence="1">
    <location>
        <begin position="7"/>
        <end position="198"/>
    </location>
</feature>
<dbReference type="RefSeq" id="WP_281906012.1">
    <property type="nucleotide sequence ID" value="NZ_BSDI01000093.1"/>
</dbReference>
<reference evidence="2" key="1">
    <citation type="submission" date="2022-12" db="EMBL/GenBank/DDBJ databases">
        <title>New Phytohabitans aurantiacus sp. RD004123 nov., an actinomycete isolated from soil.</title>
        <authorList>
            <person name="Triningsih D.W."/>
            <person name="Harunari E."/>
            <person name="Igarashi Y."/>
        </authorList>
    </citation>
    <scope>NUCLEOTIDE SEQUENCE</scope>
    <source>
        <strain evidence="2">RD004123</strain>
    </source>
</reference>
<keyword evidence="3" id="KW-1185">Reference proteome</keyword>
<evidence type="ECO:0000313" key="3">
    <source>
        <dbReference type="Proteomes" id="UP001144280"/>
    </source>
</evidence>
<proteinExistence type="predicted"/>
<dbReference type="InterPro" id="IPR006076">
    <property type="entry name" value="FAD-dep_OxRdtase"/>
</dbReference>
<comment type="caution">
    <text evidence="2">The sequence shown here is derived from an EMBL/GenBank/DDBJ whole genome shotgun (WGS) entry which is preliminary data.</text>
</comment>
<organism evidence="2 3">
    <name type="scientific">Phytohabitans aurantiacus</name>
    <dbReference type="NCBI Taxonomy" id="3016789"/>
    <lineage>
        <taxon>Bacteria</taxon>
        <taxon>Bacillati</taxon>
        <taxon>Actinomycetota</taxon>
        <taxon>Actinomycetes</taxon>
        <taxon>Micromonosporales</taxon>
        <taxon>Micromonosporaceae</taxon>
    </lineage>
</organism>
<dbReference type="Pfam" id="PF01266">
    <property type="entry name" value="DAO"/>
    <property type="match status" value="1"/>
</dbReference>
<name>A0ABQ5RBN4_9ACTN</name>
<dbReference type="Gene3D" id="3.50.50.60">
    <property type="entry name" value="FAD/NAD(P)-binding domain"/>
    <property type="match status" value="1"/>
</dbReference>
<dbReference type="Proteomes" id="UP001144280">
    <property type="component" value="Unassembled WGS sequence"/>
</dbReference>
<dbReference type="EMBL" id="BSDI01000093">
    <property type="protein sequence ID" value="GLI03648.1"/>
    <property type="molecule type" value="Genomic_DNA"/>
</dbReference>
<evidence type="ECO:0000259" key="1">
    <source>
        <dbReference type="Pfam" id="PF01266"/>
    </source>
</evidence>
<sequence>MPDERVDVLVVGSGLCGLTTAVTAARRGLRVLCLGDELPGASLANFGQYHSGAVYAPVLPAVARDCWQHRNRWGDLVQTARVGESTGLALFHATDTVDRYRHAWSEAGIEGVEEVDPRTVGHVTPPAAAFRIPDHSVNLAALRVRLVELAHATGVPTAREAVTLRRAADSTLVSAGWSIPQARVVVLATGAATPGILSRAGIQHTLHVRCIAWGRATGAGTKTLTYWLDGDLLAISPDLNGVRVGLPGLTGMYGTTATEHTRLRVALGQRGFDSLASSLELLWGTVCEPATPHADPSAAVIDLRDPPAGWSPAANLVVALPGKWTTAWHCADRVVDALM</sequence>
<dbReference type="SUPFAM" id="SSF51905">
    <property type="entry name" value="FAD/NAD(P)-binding domain"/>
    <property type="match status" value="1"/>
</dbReference>
<dbReference type="Gene3D" id="3.30.9.10">
    <property type="entry name" value="D-Amino Acid Oxidase, subunit A, domain 2"/>
    <property type="match status" value="1"/>
</dbReference>
<evidence type="ECO:0000313" key="2">
    <source>
        <dbReference type="EMBL" id="GLI03648.1"/>
    </source>
</evidence>
<gene>
    <name evidence="2" type="ORF">Pa4123_89260</name>
</gene>
<dbReference type="InterPro" id="IPR036188">
    <property type="entry name" value="FAD/NAD-bd_sf"/>
</dbReference>
<accession>A0ABQ5RBN4</accession>
<protein>
    <recommendedName>
        <fullName evidence="1">FAD dependent oxidoreductase domain-containing protein</fullName>
    </recommendedName>
</protein>